<dbReference type="PANTHER" id="PTHR11373:SF32">
    <property type="entry name" value="DEOXYGUANOSINETRIPHOSPHATE TRIPHOSPHOHYDROLASE"/>
    <property type="match status" value="1"/>
</dbReference>
<accession>A0A1T4VSK2</accession>
<dbReference type="InterPro" id="IPR050135">
    <property type="entry name" value="dGTPase-like"/>
</dbReference>
<protein>
    <submittedName>
        <fullName evidence="3">dGTPase</fullName>
    </submittedName>
</protein>
<keyword evidence="4" id="KW-1185">Reference proteome</keyword>
<dbReference type="Gene3D" id="1.10.3410.10">
    <property type="entry name" value="putative deoxyguanosinetriphosphate triphosphohydrolase like domain"/>
    <property type="match status" value="1"/>
</dbReference>
<dbReference type="GO" id="GO:0006203">
    <property type="term" value="P:dGTP catabolic process"/>
    <property type="evidence" value="ECO:0007669"/>
    <property type="project" value="TreeGrafter"/>
</dbReference>
<dbReference type="InterPro" id="IPR027432">
    <property type="entry name" value="dGTP_triphosphohydrolase_C"/>
</dbReference>
<dbReference type="Gene3D" id="1.10.3550.10">
    <property type="entry name" value="eoxyguanosinetriphosphate triphosphohydrolase domain-like"/>
    <property type="match status" value="1"/>
</dbReference>
<evidence type="ECO:0000256" key="1">
    <source>
        <dbReference type="ARBA" id="ARBA00022801"/>
    </source>
</evidence>
<dbReference type="GO" id="GO:0008832">
    <property type="term" value="F:dGTPase activity"/>
    <property type="evidence" value="ECO:0007669"/>
    <property type="project" value="TreeGrafter"/>
</dbReference>
<proteinExistence type="predicted"/>
<dbReference type="AlphaFoldDB" id="A0A1T4VSK2"/>
<dbReference type="EMBL" id="FUXX01000045">
    <property type="protein sequence ID" value="SKA67984.1"/>
    <property type="molecule type" value="Genomic_DNA"/>
</dbReference>
<dbReference type="NCBIfam" id="TIGR01353">
    <property type="entry name" value="dGTP_triPase"/>
    <property type="match status" value="1"/>
</dbReference>
<keyword evidence="1" id="KW-0378">Hydrolase</keyword>
<dbReference type="SUPFAM" id="SSF109604">
    <property type="entry name" value="HD-domain/PDEase-like"/>
    <property type="match status" value="1"/>
</dbReference>
<dbReference type="RefSeq" id="WP_159443093.1">
    <property type="nucleotide sequence ID" value="NZ_FUXX01000045.1"/>
</dbReference>
<evidence type="ECO:0000313" key="3">
    <source>
        <dbReference type="EMBL" id="SKA67984.1"/>
    </source>
</evidence>
<gene>
    <name evidence="3" type="ORF">SAMN02745213_02002</name>
</gene>
<dbReference type="Pfam" id="PF13286">
    <property type="entry name" value="HD_assoc"/>
    <property type="match status" value="1"/>
</dbReference>
<reference evidence="4" key="1">
    <citation type="submission" date="2017-02" db="EMBL/GenBank/DDBJ databases">
        <authorList>
            <person name="Varghese N."/>
            <person name="Submissions S."/>
        </authorList>
    </citation>
    <scope>NUCLEOTIDE SEQUENCE [LARGE SCALE GENOMIC DNA]</scope>
    <source>
        <strain evidence="4">DSM 3072</strain>
    </source>
</reference>
<dbReference type="InterPro" id="IPR006261">
    <property type="entry name" value="dGTPase"/>
</dbReference>
<feature type="domain" description="HD" evidence="2">
    <location>
        <begin position="49"/>
        <end position="236"/>
    </location>
</feature>
<dbReference type="STRING" id="83771.SAMN02910357_02360"/>
<dbReference type="InterPro" id="IPR006674">
    <property type="entry name" value="HD_domain"/>
</dbReference>
<dbReference type="CDD" id="cd00077">
    <property type="entry name" value="HDc"/>
    <property type="match status" value="1"/>
</dbReference>
<dbReference type="Gene3D" id="1.10.3210.10">
    <property type="entry name" value="Hypothetical protein af1432"/>
    <property type="match status" value="1"/>
</dbReference>
<dbReference type="Pfam" id="PF01966">
    <property type="entry name" value="HD"/>
    <property type="match status" value="1"/>
</dbReference>
<dbReference type="InterPro" id="IPR023293">
    <property type="entry name" value="dGTP_triP_hydro_central_sf"/>
</dbReference>
<dbReference type="Proteomes" id="UP000242432">
    <property type="component" value="Unassembled WGS sequence"/>
</dbReference>
<dbReference type="PROSITE" id="PS51831">
    <property type="entry name" value="HD"/>
    <property type="match status" value="1"/>
</dbReference>
<organism evidence="3 4">
    <name type="scientific">Succinivibrio dextrinosolvens DSM 3072</name>
    <dbReference type="NCBI Taxonomy" id="1123324"/>
    <lineage>
        <taxon>Bacteria</taxon>
        <taxon>Pseudomonadati</taxon>
        <taxon>Pseudomonadota</taxon>
        <taxon>Gammaproteobacteria</taxon>
        <taxon>Aeromonadales</taxon>
        <taxon>Succinivibrionaceae</taxon>
        <taxon>Succinivibrio</taxon>
    </lineage>
</organism>
<dbReference type="PANTHER" id="PTHR11373">
    <property type="entry name" value="DEOXYNUCLEOSIDE TRIPHOSPHATE TRIPHOSPHOHYDROLASE"/>
    <property type="match status" value="1"/>
</dbReference>
<dbReference type="InterPro" id="IPR003607">
    <property type="entry name" value="HD/PDEase_dom"/>
</dbReference>
<name>A0A1T4VSK2_9GAMM</name>
<evidence type="ECO:0000259" key="2">
    <source>
        <dbReference type="PROSITE" id="PS51831"/>
    </source>
</evidence>
<evidence type="ECO:0000313" key="4">
    <source>
        <dbReference type="Proteomes" id="UP000242432"/>
    </source>
</evidence>
<dbReference type="SMART" id="SM00471">
    <property type="entry name" value="HDc"/>
    <property type="match status" value="1"/>
</dbReference>
<sequence length="452" mass="51532">MLKELASLDFSPFGVEQDRLKIAMCAPLRRLQQKTQVFPLDVKAASRNRLTHSLEVAEYTRLIAYELVNQVKEVDLLPILSPMVSCLHNAAIIHDIGNPPFGHFGESLIREWLKKAVNTEHVSSEISDFEKDDLLTFNGNAQGLRLVNSIQNLNLTLGQYASVIKVPYTIKELLLGKGKGESGNGIQGDFYSWSYSNAGVFLSEKHLLDAIREGCNRDTRHPFATIIEYSDDLAYVLADLEDAFDRNMVNKYMIIRLCERISEYPELNELQSHLEPEKVRALFKQGKTEALFYLREVISYFYIRDFCASIANNLEHFLNTGEPDFSFGDYPGITVLKMLKDFEYTAVYNHFEVQTLDLSGASYIRGLFGAYEHLLTQSPDDFSKELVAAGGEPFCMRIASRISRRHKLAYRQACQENNFSEMYLRIRLLVDYISGMTDTFAASEYRVLNGIH</sequence>
<dbReference type="InterPro" id="IPR026875">
    <property type="entry name" value="PHydrolase_assoc_dom"/>
</dbReference>